<keyword evidence="7" id="KW-1133">Transmembrane helix</keyword>
<dbReference type="OrthoDB" id="104711at2"/>
<dbReference type="STRING" id="1192034.CAP_2651"/>
<name>A0A017TIW2_9BACT</name>
<comment type="subcellular location">
    <subcellularLocation>
        <location evidence="1">Membrane</location>
        <topology evidence="1">Multi-pass membrane protein</topology>
    </subcellularLocation>
</comment>
<evidence type="ECO:0000256" key="4">
    <source>
        <dbReference type="ARBA" id="ARBA00022617"/>
    </source>
</evidence>
<keyword evidence="10" id="KW-0443">Lipid metabolism</keyword>
<accession>A0A017TIW2</accession>
<keyword evidence="15" id="KW-1185">Reference proteome</keyword>
<dbReference type="GO" id="GO:0046872">
    <property type="term" value="F:metal ion binding"/>
    <property type="evidence" value="ECO:0007669"/>
    <property type="project" value="UniProtKB-KW"/>
</dbReference>
<evidence type="ECO:0000256" key="8">
    <source>
        <dbReference type="ARBA" id="ARBA00023002"/>
    </source>
</evidence>
<evidence type="ECO:0000256" key="2">
    <source>
        <dbReference type="ARBA" id="ARBA00005189"/>
    </source>
</evidence>
<evidence type="ECO:0000256" key="10">
    <source>
        <dbReference type="ARBA" id="ARBA00023098"/>
    </source>
</evidence>
<reference evidence="14 15" key="1">
    <citation type="submission" date="2013-05" db="EMBL/GenBank/DDBJ databases">
        <title>Genome assembly of Chondromyces apiculatus DSM 436.</title>
        <authorList>
            <person name="Sharma G."/>
            <person name="Khatri I."/>
            <person name="Kaur C."/>
            <person name="Mayilraj S."/>
            <person name="Subramanian S."/>
        </authorList>
    </citation>
    <scope>NUCLEOTIDE SEQUENCE [LARGE SCALE GENOMIC DNA]</scope>
    <source>
        <strain evidence="14 15">DSM 436</strain>
    </source>
</reference>
<comment type="pathway">
    <text evidence="2">Lipid metabolism.</text>
</comment>
<dbReference type="EMBL" id="ASRX01000002">
    <property type="protein sequence ID" value="EYF08790.1"/>
    <property type="molecule type" value="Genomic_DNA"/>
</dbReference>
<keyword evidence="9" id="KW-0408">Iron</keyword>
<feature type="compositionally biased region" description="Low complexity" evidence="12">
    <location>
        <begin position="390"/>
        <end position="400"/>
    </location>
</feature>
<keyword evidence="6" id="KW-0479">Metal-binding</keyword>
<feature type="compositionally biased region" description="Low complexity" evidence="12">
    <location>
        <begin position="365"/>
        <end position="382"/>
    </location>
</feature>
<evidence type="ECO:0000256" key="6">
    <source>
        <dbReference type="ARBA" id="ARBA00022723"/>
    </source>
</evidence>
<comment type="caution">
    <text evidence="14">The sequence shown here is derived from an EMBL/GenBank/DDBJ whole genome shotgun (WGS) entry which is preliminary data.</text>
</comment>
<keyword evidence="8" id="KW-0560">Oxidoreductase</keyword>
<dbReference type="eggNOG" id="COG3239">
    <property type="taxonomic scope" value="Bacteria"/>
</dbReference>
<dbReference type="Proteomes" id="UP000019678">
    <property type="component" value="Unassembled WGS sequence"/>
</dbReference>
<evidence type="ECO:0000256" key="1">
    <source>
        <dbReference type="ARBA" id="ARBA00004141"/>
    </source>
</evidence>
<evidence type="ECO:0000256" key="9">
    <source>
        <dbReference type="ARBA" id="ARBA00023004"/>
    </source>
</evidence>
<dbReference type="RefSeq" id="WP_044235009.1">
    <property type="nucleotide sequence ID" value="NZ_ASRX01000002.1"/>
</dbReference>
<evidence type="ECO:0000256" key="5">
    <source>
        <dbReference type="ARBA" id="ARBA00022692"/>
    </source>
</evidence>
<dbReference type="InterPro" id="IPR005804">
    <property type="entry name" value="FA_desaturase_dom"/>
</dbReference>
<keyword evidence="5" id="KW-0812">Transmembrane</keyword>
<evidence type="ECO:0000313" key="15">
    <source>
        <dbReference type="Proteomes" id="UP000019678"/>
    </source>
</evidence>
<dbReference type="PANTHER" id="PTHR19353:SF30">
    <property type="entry name" value="DELTA 8-(E)-SPHINGOLIPID DESATURASE"/>
    <property type="match status" value="1"/>
</dbReference>
<evidence type="ECO:0000256" key="7">
    <source>
        <dbReference type="ARBA" id="ARBA00022989"/>
    </source>
</evidence>
<gene>
    <name evidence="14" type="ORF">CAP_2651</name>
</gene>
<dbReference type="AlphaFoldDB" id="A0A017TIW2"/>
<evidence type="ECO:0000256" key="3">
    <source>
        <dbReference type="ARBA" id="ARBA00009295"/>
    </source>
</evidence>
<dbReference type="GO" id="GO:0006629">
    <property type="term" value="P:lipid metabolic process"/>
    <property type="evidence" value="ECO:0007669"/>
    <property type="project" value="UniProtKB-KW"/>
</dbReference>
<organism evidence="14 15">
    <name type="scientific">Chondromyces apiculatus DSM 436</name>
    <dbReference type="NCBI Taxonomy" id="1192034"/>
    <lineage>
        <taxon>Bacteria</taxon>
        <taxon>Pseudomonadati</taxon>
        <taxon>Myxococcota</taxon>
        <taxon>Polyangia</taxon>
        <taxon>Polyangiales</taxon>
        <taxon>Polyangiaceae</taxon>
        <taxon>Chondromyces</taxon>
    </lineage>
</organism>
<evidence type="ECO:0000256" key="12">
    <source>
        <dbReference type="SAM" id="MobiDB-lite"/>
    </source>
</evidence>
<feature type="domain" description="Fatty acid desaturase" evidence="13">
    <location>
        <begin position="65"/>
        <end position="339"/>
    </location>
</feature>
<dbReference type="GO" id="GO:0016020">
    <property type="term" value="C:membrane"/>
    <property type="evidence" value="ECO:0007669"/>
    <property type="project" value="UniProtKB-SubCell"/>
</dbReference>
<evidence type="ECO:0000256" key="11">
    <source>
        <dbReference type="ARBA" id="ARBA00023136"/>
    </source>
</evidence>
<evidence type="ECO:0000313" key="14">
    <source>
        <dbReference type="EMBL" id="EYF08790.1"/>
    </source>
</evidence>
<sequence length="400" mass="44803">MAEHPPFDLDAVDLDAFFADLKALRREIDASLGEEDLRHLEKLERWGHVCSGLGLLTAGLAPNPVSAALLGIGRSTRWMLMHHIGHRGYDKVPGVPAKYTSKVFARGRRRFLDWPDWMIPEAWIYEHNVLHHSHTGEERDPDLIERNTEELRSYPKAARYGLLGVLAATWRASYYAPSTLDAWRERPVPAAGDDAAPKEDRTRALWLRCYLPYVGLHFGLMPLCYLPLGPWGVMSAFCNSLMAELVTNLHTFCVVGPNHTGDDLYRFDDRPASRAEHALRQVLGSTNYATGTDRIDFAHLWLNYQIEHHLWPDVPMLQYQRVQPRVKALCEKYGIPYVQEGVFARVKKMVDIAVGNTEMRRNVTGGEARTARGAAPTAGVRASNSKPEAHAVAAPAAAGI</sequence>
<dbReference type="PANTHER" id="PTHR19353">
    <property type="entry name" value="FATTY ACID DESATURASE 2"/>
    <property type="match status" value="1"/>
</dbReference>
<feature type="region of interest" description="Disordered" evidence="12">
    <location>
        <begin position="365"/>
        <end position="400"/>
    </location>
</feature>
<keyword evidence="11" id="KW-0472">Membrane</keyword>
<dbReference type="Pfam" id="PF00487">
    <property type="entry name" value="FA_desaturase"/>
    <property type="match status" value="1"/>
</dbReference>
<evidence type="ECO:0000259" key="13">
    <source>
        <dbReference type="Pfam" id="PF00487"/>
    </source>
</evidence>
<proteinExistence type="inferred from homology"/>
<keyword evidence="4" id="KW-0349">Heme</keyword>
<dbReference type="GO" id="GO:0016717">
    <property type="term" value="F:oxidoreductase activity, acting on paired donors, with oxidation of a pair of donors resulting in the reduction of molecular oxygen to two molecules of water"/>
    <property type="evidence" value="ECO:0007669"/>
    <property type="project" value="TreeGrafter"/>
</dbReference>
<protein>
    <submittedName>
        <fullName evidence="14">Putative LINOLEOYL-CoA DESATURASE (DELTA(6)-DESATURASE)</fullName>
    </submittedName>
</protein>
<comment type="similarity">
    <text evidence="3">Belongs to the fatty acid desaturase type 1 family.</text>
</comment>
<dbReference type="InterPro" id="IPR012171">
    <property type="entry name" value="Fatty_acid_desaturase"/>
</dbReference>